<evidence type="ECO:0000256" key="8">
    <source>
        <dbReference type="ARBA" id="ARBA00030803"/>
    </source>
</evidence>
<name>A0A840WLW2_9RHOB</name>
<evidence type="ECO:0000256" key="7">
    <source>
        <dbReference type="ARBA" id="ARBA00029829"/>
    </source>
</evidence>
<accession>A0A840WLW2</accession>
<evidence type="ECO:0000256" key="3">
    <source>
        <dbReference type="ARBA" id="ARBA00022475"/>
    </source>
</evidence>
<evidence type="ECO:0000256" key="9">
    <source>
        <dbReference type="SAM" id="Phobius"/>
    </source>
</evidence>
<dbReference type="AlphaFoldDB" id="A0A840WLW2"/>
<dbReference type="Proteomes" id="UP000553766">
    <property type="component" value="Unassembled WGS sequence"/>
</dbReference>
<dbReference type="RefSeq" id="WP_184011261.1">
    <property type="nucleotide sequence ID" value="NZ_JACIJS010000005.1"/>
</dbReference>
<organism evidence="11 12">
    <name type="scientific">Rubricella aquisinus</name>
    <dbReference type="NCBI Taxonomy" id="2028108"/>
    <lineage>
        <taxon>Bacteria</taxon>
        <taxon>Pseudomonadati</taxon>
        <taxon>Pseudomonadota</taxon>
        <taxon>Alphaproteobacteria</taxon>
        <taxon>Rhodobacterales</taxon>
        <taxon>Paracoccaceae</taxon>
        <taxon>Rubricella</taxon>
    </lineage>
</organism>
<dbReference type="InterPro" id="IPR041916">
    <property type="entry name" value="Anti_sigma_zinc_sf"/>
</dbReference>
<dbReference type="PANTHER" id="PTHR37461:SF1">
    <property type="entry name" value="ANTI-SIGMA-K FACTOR RSKA"/>
    <property type="match status" value="1"/>
</dbReference>
<reference evidence="11 12" key="1">
    <citation type="submission" date="2020-08" db="EMBL/GenBank/DDBJ databases">
        <title>Genomic Encyclopedia of Type Strains, Phase IV (KMG-IV): sequencing the most valuable type-strain genomes for metagenomic binning, comparative biology and taxonomic classification.</title>
        <authorList>
            <person name="Goeker M."/>
        </authorList>
    </citation>
    <scope>NUCLEOTIDE SEQUENCE [LARGE SCALE GENOMIC DNA]</scope>
    <source>
        <strain evidence="11 12">DSM 103377</strain>
    </source>
</reference>
<evidence type="ECO:0000256" key="2">
    <source>
        <dbReference type="ARBA" id="ARBA00004236"/>
    </source>
</evidence>
<dbReference type="EMBL" id="JACIJS010000005">
    <property type="protein sequence ID" value="MBB5516049.1"/>
    <property type="molecule type" value="Genomic_DNA"/>
</dbReference>
<comment type="subcellular location">
    <subcellularLocation>
        <location evidence="2">Cell membrane</location>
    </subcellularLocation>
    <subcellularLocation>
        <location evidence="1">Membrane</location>
        <topology evidence="1">Single-pass membrane protein</topology>
    </subcellularLocation>
</comment>
<feature type="transmembrane region" description="Helical" evidence="9">
    <location>
        <begin position="86"/>
        <end position="106"/>
    </location>
</feature>
<dbReference type="InterPro" id="IPR051474">
    <property type="entry name" value="Anti-sigma-K/W_factor"/>
</dbReference>
<dbReference type="GO" id="GO:0016989">
    <property type="term" value="F:sigma factor antagonist activity"/>
    <property type="evidence" value="ECO:0007669"/>
    <property type="project" value="TreeGrafter"/>
</dbReference>
<keyword evidence="5 9" id="KW-1133">Transmembrane helix</keyword>
<dbReference type="PANTHER" id="PTHR37461">
    <property type="entry name" value="ANTI-SIGMA-K FACTOR RSKA"/>
    <property type="match status" value="1"/>
</dbReference>
<dbReference type="GO" id="GO:0006417">
    <property type="term" value="P:regulation of translation"/>
    <property type="evidence" value="ECO:0007669"/>
    <property type="project" value="TreeGrafter"/>
</dbReference>
<protein>
    <recommendedName>
        <fullName evidence="8">Regulator of SigK</fullName>
    </recommendedName>
    <alternativeName>
        <fullName evidence="7">Sigma-K anti-sigma factor RskA</fullName>
    </alternativeName>
</protein>
<proteinExistence type="predicted"/>
<keyword evidence="12" id="KW-1185">Reference proteome</keyword>
<sequence length="221" mass="23084">MTQDEKDEEIGAAEYVLGVLSAEERATFEARLATDPALRAEVRDWTERLTPLAETLPDEPVPPRVYRQLEQRLFPAPTPLLGRLGFWRMVSFGAVAAAAILAVIAFTDPAPTNPAPTLVAQISGEAGVTVAALYDPQEGALRVNRLSGAAADGRALELWLIVGDAPPRSLGLLPTDSQGTLTLTIVALTEGILAISDEPAGGSPTGAPTGQVLAVGALSEV</sequence>
<dbReference type="GO" id="GO:0005886">
    <property type="term" value="C:plasma membrane"/>
    <property type="evidence" value="ECO:0007669"/>
    <property type="project" value="UniProtKB-SubCell"/>
</dbReference>
<evidence type="ECO:0000259" key="10">
    <source>
        <dbReference type="Pfam" id="PF10099"/>
    </source>
</evidence>
<comment type="caution">
    <text evidence="11">The sequence shown here is derived from an EMBL/GenBank/DDBJ whole genome shotgun (WGS) entry which is preliminary data.</text>
</comment>
<dbReference type="InterPro" id="IPR018764">
    <property type="entry name" value="RskA_C"/>
</dbReference>
<evidence type="ECO:0000256" key="6">
    <source>
        <dbReference type="ARBA" id="ARBA00023136"/>
    </source>
</evidence>
<evidence type="ECO:0000313" key="12">
    <source>
        <dbReference type="Proteomes" id="UP000553766"/>
    </source>
</evidence>
<keyword evidence="3" id="KW-1003">Cell membrane</keyword>
<keyword evidence="4 9" id="KW-0812">Transmembrane</keyword>
<evidence type="ECO:0000256" key="4">
    <source>
        <dbReference type="ARBA" id="ARBA00022692"/>
    </source>
</evidence>
<evidence type="ECO:0000313" key="11">
    <source>
        <dbReference type="EMBL" id="MBB5516049.1"/>
    </source>
</evidence>
<dbReference type="Pfam" id="PF10099">
    <property type="entry name" value="RskA_C"/>
    <property type="match status" value="1"/>
</dbReference>
<keyword evidence="6 9" id="KW-0472">Membrane</keyword>
<dbReference type="Gene3D" id="1.10.10.1320">
    <property type="entry name" value="Anti-sigma factor, zinc-finger domain"/>
    <property type="match status" value="1"/>
</dbReference>
<gene>
    <name evidence="11" type="ORF">FHS89_002069</name>
</gene>
<evidence type="ECO:0000256" key="1">
    <source>
        <dbReference type="ARBA" id="ARBA00004167"/>
    </source>
</evidence>
<feature type="domain" description="Anti-sigma K factor RskA C-terminal" evidence="10">
    <location>
        <begin position="94"/>
        <end position="212"/>
    </location>
</feature>
<evidence type="ECO:0000256" key="5">
    <source>
        <dbReference type="ARBA" id="ARBA00022989"/>
    </source>
</evidence>